<reference evidence="3 4" key="1">
    <citation type="submission" date="2019-10" db="EMBL/GenBank/DDBJ databases">
        <title>Extracellular Electron Transfer in a Candidatus Methanoperedens spp. Enrichment Culture.</title>
        <authorList>
            <person name="Berger S."/>
            <person name="Rangel Shaw D."/>
            <person name="Berben T."/>
            <person name="In 'T Zandt M."/>
            <person name="Frank J."/>
            <person name="Reimann J."/>
            <person name="Jetten M.S.M."/>
            <person name="Welte C.U."/>
        </authorList>
    </citation>
    <scope>NUCLEOTIDE SEQUENCE [LARGE SCALE GENOMIC DNA]</scope>
    <source>
        <strain evidence="3">SB12</strain>
    </source>
</reference>
<keyword evidence="1" id="KW-1133">Transmembrane helix</keyword>
<dbReference type="PANTHER" id="PTHR23028">
    <property type="entry name" value="ACETYLTRANSFERASE"/>
    <property type="match status" value="1"/>
</dbReference>
<evidence type="ECO:0000313" key="3">
    <source>
        <dbReference type="EMBL" id="KAB2933050.1"/>
    </source>
</evidence>
<feature type="transmembrane region" description="Helical" evidence="1">
    <location>
        <begin position="135"/>
        <end position="154"/>
    </location>
</feature>
<feature type="transmembrane region" description="Helical" evidence="1">
    <location>
        <begin position="299"/>
        <end position="319"/>
    </location>
</feature>
<feature type="transmembrane region" description="Helical" evidence="1">
    <location>
        <begin position="340"/>
        <end position="363"/>
    </location>
</feature>
<evidence type="ECO:0000313" key="4">
    <source>
        <dbReference type="Proteomes" id="UP000460298"/>
    </source>
</evidence>
<feature type="transmembrane region" description="Helical" evidence="1">
    <location>
        <begin position="275"/>
        <end position="293"/>
    </location>
</feature>
<dbReference type="PANTHER" id="PTHR23028:SF53">
    <property type="entry name" value="ACYL_TRANSF_3 DOMAIN-CONTAINING PROTEIN"/>
    <property type="match status" value="1"/>
</dbReference>
<evidence type="ECO:0000259" key="2">
    <source>
        <dbReference type="Pfam" id="PF01757"/>
    </source>
</evidence>
<gene>
    <name evidence="3" type="ORF">F9K24_09285</name>
</gene>
<keyword evidence="1" id="KW-0472">Membrane</keyword>
<dbReference type="GO" id="GO:0016020">
    <property type="term" value="C:membrane"/>
    <property type="evidence" value="ECO:0007669"/>
    <property type="project" value="TreeGrafter"/>
</dbReference>
<accession>A0A833H270</accession>
<feature type="transmembrane region" description="Helical" evidence="1">
    <location>
        <begin position="375"/>
        <end position="396"/>
    </location>
</feature>
<dbReference type="Pfam" id="PF01757">
    <property type="entry name" value="Acyl_transf_3"/>
    <property type="match status" value="1"/>
</dbReference>
<protein>
    <submittedName>
        <fullName evidence="3">Acyltransferase</fullName>
    </submittedName>
</protein>
<sequence length="411" mass="45945">MRLPGREARDFFSCNISRSASSDSVESIPNIFLKARSALRSVVVDLFARNDGEIEALNGLRALAILAVLLLHLYVPAGPYLGVPFAPLDRFARNLTSGVDLFFVLSGFLVYSHLVAKPMNRHALLAYARKRARRILPAYIFALIGAAIYVYNLIGSLERAGQFEMAYRLTTSLSSVWTDLLFVSNYSADRLLEPGWSLSVEVHFYLLLPLLVLAFQRLQSRARLALLVVLFMIPTLLRLYWHDDGMIYFYTHTRLDGIFAGMIVAELIQVDSSRLLKGGLSIVAAALLLIGHLCEIDGFFYRTFRYAFFAAGFAMLLFLAVKSSKSSLFGRLLSSTALRFIARISYTLYLWHPIFLTVGLRQIGVNPDSEITHVFLGWLYALVVAAAGSTVLYLAIERPFQMRRASSANGT</sequence>
<feature type="transmembrane region" description="Helical" evidence="1">
    <location>
        <begin position="247"/>
        <end position="268"/>
    </location>
</feature>
<evidence type="ECO:0000256" key="1">
    <source>
        <dbReference type="SAM" id="Phobius"/>
    </source>
</evidence>
<keyword evidence="3" id="KW-0012">Acyltransferase</keyword>
<dbReference type="EMBL" id="WBUI01000007">
    <property type="protein sequence ID" value="KAB2933050.1"/>
    <property type="molecule type" value="Genomic_DNA"/>
</dbReference>
<feature type="transmembrane region" description="Helical" evidence="1">
    <location>
        <begin position="196"/>
        <end position="215"/>
    </location>
</feature>
<comment type="caution">
    <text evidence="3">The sequence shown here is derived from an EMBL/GenBank/DDBJ whole genome shotgun (WGS) entry which is preliminary data.</text>
</comment>
<feature type="transmembrane region" description="Helical" evidence="1">
    <location>
        <begin position="95"/>
        <end position="114"/>
    </location>
</feature>
<feature type="transmembrane region" description="Helical" evidence="1">
    <location>
        <begin position="56"/>
        <end position="75"/>
    </location>
</feature>
<keyword evidence="3" id="KW-0808">Transferase</keyword>
<keyword evidence="1" id="KW-0812">Transmembrane</keyword>
<dbReference type="AlphaFoldDB" id="A0A833H270"/>
<dbReference type="GO" id="GO:0016747">
    <property type="term" value="F:acyltransferase activity, transferring groups other than amino-acyl groups"/>
    <property type="evidence" value="ECO:0007669"/>
    <property type="project" value="InterPro"/>
</dbReference>
<dbReference type="InterPro" id="IPR050879">
    <property type="entry name" value="Acyltransferase_3"/>
</dbReference>
<dbReference type="Proteomes" id="UP000460298">
    <property type="component" value="Unassembled WGS sequence"/>
</dbReference>
<feature type="domain" description="Acyltransferase 3" evidence="2">
    <location>
        <begin position="55"/>
        <end position="393"/>
    </location>
</feature>
<dbReference type="GO" id="GO:0009103">
    <property type="term" value="P:lipopolysaccharide biosynthetic process"/>
    <property type="evidence" value="ECO:0007669"/>
    <property type="project" value="TreeGrafter"/>
</dbReference>
<name>A0A833H270_9LEPT</name>
<organism evidence="3 4">
    <name type="scientific">Leptonema illini</name>
    <dbReference type="NCBI Taxonomy" id="183"/>
    <lineage>
        <taxon>Bacteria</taxon>
        <taxon>Pseudomonadati</taxon>
        <taxon>Spirochaetota</taxon>
        <taxon>Spirochaetia</taxon>
        <taxon>Leptospirales</taxon>
        <taxon>Leptospiraceae</taxon>
        <taxon>Leptonema</taxon>
    </lineage>
</organism>
<proteinExistence type="predicted"/>
<dbReference type="InterPro" id="IPR002656">
    <property type="entry name" value="Acyl_transf_3_dom"/>
</dbReference>
<feature type="transmembrane region" description="Helical" evidence="1">
    <location>
        <begin position="222"/>
        <end position="241"/>
    </location>
</feature>